<dbReference type="EMBL" id="BSDY01000008">
    <property type="protein sequence ID" value="GLI56522.1"/>
    <property type="molecule type" value="Genomic_DNA"/>
</dbReference>
<dbReference type="AlphaFoldDB" id="A0A9W6LNE0"/>
<evidence type="ECO:0000256" key="4">
    <source>
        <dbReference type="ARBA" id="ARBA00010499"/>
    </source>
</evidence>
<keyword evidence="8" id="KW-0448">Lipopolysaccharide biosynthesis</keyword>
<evidence type="ECO:0000256" key="6">
    <source>
        <dbReference type="ARBA" id="ARBA00022679"/>
    </source>
</evidence>
<evidence type="ECO:0000313" key="11">
    <source>
        <dbReference type="Proteomes" id="UP001144471"/>
    </source>
</evidence>
<evidence type="ECO:0000256" key="5">
    <source>
        <dbReference type="ARBA" id="ARBA00022490"/>
    </source>
</evidence>
<dbReference type="HAMAP" id="MF_00056">
    <property type="entry name" value="KDO8P_synth"/>
    <property type="match status" value="1"/>
</dbReference>
<gene>
    <name evidence="8 10" type="primary">kdsA</name>
    <name evidence="10" type="ORF">PM10SUCC1_20360</name>
</gene>
<dbReference type="GO" id="GO:0005737">
    <property type="term" value="C:cytoplasm"/>
    <property type="evidence" value="ECO:0007669"/>
    <property type="project" value="UniProtKB-SubCell"/>
</dbReference>
<reference evidence="10" key="1">
    <citation type="submission" date="2022-12" db="EMBL/GenBank/DDBJ databases">
        <title>Reference genome sequencing for broad-spectrum identification of bacterial and archaeal isolates by mass spectrometry.</title>
        <authorList>
            <person name="Sekiguchi Y."/>
            <person name="Tourlousse D.M."/>
        </authorList>
    </citation>
    <scope>NUCLEOTIDE SEQUENCE</scope>
    <source>
        <strain evidence="10">10succ1</strain>
    </source>
</reference>
<dbReference type="GO" id="GO:0019294">
    <property type="term" value="P:keto-3-deoxy-D-manno-octulosonic acid biosynthetic process"/>
    <property type="evidence" value="ECO:0007669"/>
    <property type="project" value="UniProtKB-UniRule"/>
</dbReference>
<organism evidence="10 11">
    <name type="scientific">Propionigenium maris DSM 9537</name>
    <dbReference type="NCBI Taxonomy" id="1123000"/>
    <lineage>
        <taxon>Bacteria</taxon>
        <taxon>Fusobacteriati</taxon>
        <taxon>Fusobacteriota</taxon>
        <taxon>Fusobacteriia</taxon>
        <taxon>Fusobacteriales</taxon>
        <taxon>Fusobacteriaceae</taxon>
        <taxon>Propionigenium</taxon>
    </lineage>
</organism>
<comment type="similarity">
    <text evidence="4 8">Belongs to the KdsA family.</text>
</comment>
<evidence type="ECO:0000256" key="1">
    <source>
        <dbReference type="ARBA" id="ARBA00004496"/>
    </source>
</evidence>
<keyword evidence="5 8" id="KW-0963">Cytoplasm</keyword>
<comment type="pathway">
    <text evidence="2">Bacterial outer membrane biogenesis; lipopolysaccharide biosynthesis.</text>
</comment>
<sequence length="280" mass="31183">MSLVKEVRKVKVSDRFTIGGRDRFTLIAGPCAIESEEMSLRVAKKIKEMCERLGINYIFKSSYDKANRSSVFSARGVGMEKGLKILKKVREEVGVPVITDIHEPWQAEEAAKFVDMLQIPAFLCRQTDLIVAAAKTGLPVNVKKGQFLAPWDAKNIVTKFKEMGNDNLLLCERGTTFGYNNFVVDMRSFLEMREFGYPIVFDATHSVQIPGGQGTSTGGNREYVFPLMRAALAVGVDAIFAEVHEDPDNAPCDGPNMLKLEDLEEILLKAIEIDDIVKKS</sequence>
<dbReference type="Gene3D" id="3.20.20.70">
    <property type="entry name" value="Aldolase class I"/>
    <property type="match status" value="1"/>
</dbReference>
<evidence type="ECO:0000256" key="2">
    <source>
        <dbReference type="ARBA" id="ARBA00004756"/>
    </source>
</evidence>
<evidence type="ECO:0000256" key="7">
    <source>
        <dbReference type="ARBA" id="ARBA00049112"/>
    </source>
</evidence>
<keyword evidence="6 8" id="KW-0808">Transferase</keyword>
<keyword evidence="11" id="KW-1185">Reference proteome</keyword>
<dbReference type="InterPro" id="IPR006269">
    <property type="entry name" value="KDO8P_synthase"/>
</dbReference>
<dbReference type="SUPFAM" id="SSF51569">
    <property type="entry name" value="Aldolase"/>
    <property type="match status" value="1"/>
</dbReference>
<comment type="catalytic activity">
    <reaction evidence="7 8">
        <text>D-arabinose 5-phosphate + phosphoenolpyruvate + H2O = 3-deoxy-alpha-D-manno-2-octulosonate-8-phosphate + phosphate</text>
        <dbReference type="Rhea" id="RHEA:14053"/>
        <dbReference type="ChEBI" id="CHEBI:15377"/>
        <dbReference type="ChEBI" id="CHEBI:43474"/>
        <dbReference type="ChEBI" id="CHEBI:57693"/>
        <dbReference type="ChEBI" id="CHEBI:58702"/>
        <dbReference type="ChEBI" id="CHEBI:85985"/>
        <dbReference type="EC" id="2.5.1.55"/>
    </reaction>
</comment>
<dbReference type="GO" id="GO:0008676">
    <property type="term" value="F:3-deoxy-8-phosphooctulonate synthase activity"/>
    <property type="evidence" value="ECO:0007669"/>
    <property type="project" value="UniProtKB-UniRule"/>
</dbReference>
<dbReference type="NCBIfam" id="TIGR01362">
    <property type="entry name" value="KDO8P_synth"/>
    <property type="match status" value="1"/>
</dbReference>
<protein>
    <recommendedName>
        <fullName evidence="8">2-dehydro-3-deoxyphosphooctonate aldolase</fullName>
        <ecNumber evidence="8">2.5.1.55</ecNumber>
    </recommendedName>
    <alternativeName>
        <fullName evidence="8">3-deoxy-D-manno-octulosonic acid 8-phosphate synthase</fullName>
    </alternativeName>
    <alternativeName>
        <fullName evidence="8">KDO-8-phosphate synthase</fullName>
        <shortName evidence="8">KDO 8-P synthase</shortName>
        <shortName evidence="8">KDOPS</shortName>
    </alternativeName>
    <alternativeName>
        <fullName evidence="8">Phospho-2-dehydro-3-deoxyoctonate aldolase</fullName>
    </alternativeName>
</protein>
<evidence type="ECO:0000313" key="10">
    <source>
        <dbReference type="EMBL" id="GLI56522.1"/>
    </source>
</evidence>
<comment type="pathway">
    <text evidence="3 8">Carbohydrate biosynthesis; 3-deoxy-D-manno-octulosonate biosynthesis; 3-deoxy-D-manno-octulosonate from D-ribulose 5-phosphate: step 2/3.</text>
</comment>
<dbReference type="Proteomes" id="UP001144471">
    <property type="component" value="Unassembled WGS sequence"/>
</dbReference>
<name>A0A9W6LNE0_9FUSO</name>
<feature type="domain" description="DAHP synthetase I/KDSA" evidence="9">
    <location>
        <begin position="11"/>
        <end position="278"/>
    </location>
</feature>
<dbReference type="Pfam" id="PF00793">
    <property type="entry name" value="DAHP_synth_1"/>
    <property type="match status" value="1"/>
</dbReference>
<evidence type="ECO:0000256" key="3">
    <source>
        <dbReference type="ARBA" id="ARBA00004845"/>
    </source>
</evidence>
<comment type="subcellular location">
    <subcellularLocation>
        <location evidence="1 8">Cytoplasm</location>
    </subcellularLocation>
</comment>
<comment type="caution">
    <text evidence="10">The sequence shown here is derived from an EMBL/GenBank/DDBJ whole genome shotgun (WGS) entry which is preliminary data.</text>
</comment>
<evidence type="ECO:0000256" key="8">
    <source>
        <dbReference type="HAMAP-Rule" id="MF_00056"/>
    </source>
</evidence>
<dbReference type="InterPro" id="IPR013785">
    <property type="entry name" value="Aldolase_TIM"/>
</dbReference>
<dbReference type="EC" id="2.5.1.55" evidence="8"/>
<evidence type="ECO:0000259" key="9">
    <source>
        <dbReference type="Pfam" id="PF00793"/>
    </source>
</evidence>
<proteinExistence type="inferred from homology"/>
<accession>A0A9W6LNE0</accession>
<dbReference type="PANTHER" id="PTHR21057">
    <property type="entry name" value="PHOSPHO-2-DEHYDRO-3-DEOXYHEPTONATE ALDOLASE"/>
    <property type="match status" value="1"/>
</dbReference>
<dbReference type="InterPro" id="IPR006218">
    <property type="entry name" value="DAHP1/KDSA"/>
</dbReference>
<dbReference type="NCBIfam" id="NF003543">
    <property type="entry name" value="PRK05198.1"/>
    <property type="match status" value="1"/>
</dbReference>
<dbReference type="RefSeq" id="WP_281835718.1">
    <property type="nucleotide sequence ID" value="NZ_BSDY01000008.1"/>
</dbReference>